<dbReference type="PROSITE" id="PS00211">
    <property type="entry name" value="ABC_TRANSPORTER_1"/>
    <property type="match status" value="1"/>
</dbReference>
<keyword evidence="6 10" id="KW-0067">ATP-binding</keyword>
<dbReference type="SMART" id="SM00382">
    <property type="entry name" value="AAA"/>
    <property type="match status" value="1"/>
</dbReference>
<dbReference type="FunFam" id="3.40.50.300:FF:000224">
    <property type="entry name" value="Energy-coupling factor transporter ATP-binding protein EcfA"/>
    <property type="match status" value="1"/>
</dbReference>
<keyword evidence="11" id="KW-1185">Reference proteome</keyword>
<comment type="caution">
    <text evidence="10">The sequence shown here is derived from an EMBL/GenBank/DDBJ whole genome shotgun (WGS) entry which is preliminary data.</text>
</comment>
<evidence type="ECO:0000256" key="4">
    <source>
        <dbReference type="ARBA" id="ARBA00022475"/>
    </source>
</evidence>
<dbReference type="EMBL" id="BMHQ01000008">
    <property type="protein sequence ID" value="GGE20757.1"/>
    <property type="molecule type" value="Genomic_DNA"/>
</dbReference>
<dbReference type="Gene3D" id="3.40.50.300">
    <property type="entry name" value="P-loop containing nucleotide triphosphate hydrolases"/>
    <property type="match status" value="1"/>
</dbReference>
<dbReference type="InterPro" id="IPR003439">
    <property type="entry name" value="ABC_transporter-like_ATP-bd"/>
</dbReference>
<feature type="domain" description="ABC transporter" evidence="9">
    <location>
        <begin position="1"/>
        <end position="234"/>
    </location>
</feature>
<dbReference type="InterPro" id="IPR017871">
    <property type="entry name" value="ABC_transporter-like_CS"/>
</dbReference>
<comment type="subcellular location">
    <subcellularLocation>
        <location evidence="1">Cell membrane</location>
        <topology evidence="1">Peripheral membrane protein</topology>
    </subcellularLocation>
</comment>
<dbReference type="GO" id="GO:0015087">
    <property type="term" value="F:cobalt ion transmembrane transporter activity"/>
    <property type="evidence" value="ECO:0007669"/>
    <property type="project" value="UniProtKB-ARBA"/>
</dbReference>
<evidence type="ECO:0000256" key="3">
    <source>
        <dbReference type="ARBA" id="ARBA00022448"/>
    </source>
</evidence>
<protein>
    <submittedName>
        <fullName evidence="10">Energy-coupling factor transporter ATP-binding protein EcfA1</fullName>
    </submittedName>
</protein>
<dbReference type="CDD" id="cd03225">
    <property type="entry name" value="ABC_cobalt_CbiO_domain1"/>
    <property type="match status" value="1"/>
</dbReference>
<evidence type="ECO:0000256" key="1">
    <source>
        <dbReference type="ARBA" id="ARBA00004202"/>
    </source>
</evidence>
<dbReference type="PROSITE" id="PS50893">
    <property type="entry name" value="ABC_TRANSPORTER_2"/>
    <property type="match status" value="1"/>
</dbReference>
<gene>
    <name evidence="10" type="primary">ecfA</name>
    <name evidence="10" type="ORF">GCM10011571_23450</name>
</gene>
<dbReference type="Proteomes" id="UP000625210">
    <property type="component" value="Unassembled WGS sequence"/>
</dbReference>
<dbReference type="GO" id="GO:0043190">
    <property type="term" value="C:ATP-binding cassette (ABC) transporter complex"/>
    <property type="evidence" value="ECO:0007669"/>
    <property type="project" value="TreeGrafter"/>
</dbReference>
<proteinExistence type="inferred from homology"/>
<keyword evidence="8" id="KW-0472">Membrane</keyword>
<keyword evidence="3" id="KW-0813">Transport</keyword>
<organism evidence="10 11">
    <name type="scientific">Marinithermofilum abyssi</name>
    <dbReference type="NCBI Taxonomy" id="1571185"/>
    <lineage>
        <taxon>Bacteria</taxon>
        <taxon>Bacillati</taxon>
        <taxon>Bacillota</taxon>
        <taxon>Bacilli</taxon>
        <taxon>Bacillales</taxon>
        <taxon>Thermoactinomycetaceae</taxon>
        <taxon>Marinithermofilum</taxon>
    </lineage>
</organism>
<sequence length="273" mass="30276">MFYHYFPEKTPRSQWALQGVNLRIDPGEYVAVMGPNGSGKSTLAKLLNGLLLPTEGCVRVMGKDTRNAEDLWEIRRQVGMVFQNPDNQIVGATVRDDVAFGMENLGVPRAEMLRRIPEVLSQMGLAGREEDSPHHLSGGQKQRLAIAGILAMKPAVILFDESTSMLDPAGRDDVMQAIQDLHRQGTTVVHITHSAREASLADRLVVMAEGRVQMQGAPGEVFRQGERLRDWDLEPPLIYRLQEQLQKQGMPLTGTASDTKELVNELWGLLSKG</sequence>
<accession>A0A8J2VI63</accession>
<dbReference type="InterPro" id="IPR030947">
    <property type="entry name" value="EcfA_1"/>
</dbReference>
<evidence type="ECO:0000256" key="2">
    <source>
        <dbReference type="ARBA" id="ARBA00005417"/>
    </source>
</evidence>
<evidence type="ECO:0000256" key="8">
    <source>
        <dbReference type="ARBA" id="ARBA00023136"/>
    </source>
</evidence>
<evidence type="ECO:0000256" key="5">
    <source>
        <dbReference type="ARBA" id="ARBA00022741"/>
    </source>
</evidence>
<name>A0A8J2VI63_9BACL</name>
<evidence type="ECO:0000313" key="11">
    <source>
        <dbReference type="Proteomes" id="UP000625210"/>
    </source>
</evidence>
<evidence type="ECO:0000313" key="10">
    <source>
        <dbReference type="EMBL" id="GGE20757.1"/>
    </source>
</evidence>
<dbReference type="AlphaFoldDB" id="A0A8J2VI63"/>
<dbReference type="InterPro" id="IPR027417">
    <property type="entry name" value="P-loop_NTPase"/>
</dbReference>
<evidence type="ECO:0000256" key="7">
    <source>
        <dbReference type="ARBA" id="ARBA00022967"/>
    </source>
</evidence>
<dbReference type="InterPro" id="IPR015856">
    <property type="entry name" value="ABC_transpr_CbiO/EcfA_su"/>
</dbReference>
<comment type="similarity">
    <text evidence="2">Belongs to the ABC transporter superfamily.</text>
</comment>
<dbReference type="PANTHER" id="PTHR43553">
    <property type="entry name" value="HEAVY METAL TRANSPORTER"/>
    <property type="match status" value="1"/>
</dbReference>
<keyword evidence="7" id="KW-1278">Translocase</keyword>
<dbReference type="SUPFAM" id="SSF52540">
    <property type="entry name" value="P-loop containing nucleoside triphosphate hydrolases"/>
    <property type="match status" value="1"/>
</dbReference>
<dbReference type="GO" id="GO:0005524">
    <property type="term" value="F:ATP binding"/>
    <property type="evidence" value="ECO:0007669"/>
    <property type="project" value="UniProtKB-KW"/>
</dbReference>
<dbReference type="InterPro" id="IPR050095">
    <property type="entry name" value="ECF_ABC_transporter_ATP-bd"/>
</dbReference>
<dbReference type="NCBIfam" id="TIGR04520">
    <property type="entry name" value="ECF_ATPase_1"/>
    <property type="match status" value="1"/>
</dbReference>
<evidence type="ECO:0000259" key="9">
    <source>
        <dbReference type="PROSITE" id="PS50893"/>
    </source>
</evidence>
<evidence type="ECO:0000256" key="6">
    <source>
        <dbReference type="ARBA" id="ARBA00022840"/>
    </source>
</evidence>
<dbReference type="PANTHER" id="PTHR43553:SF24">
    <property type="entry name" value="ENERGY-COUPLING FACTOR TRANSPORTER ATP-BINDING PROTEIN ECFA1"/>
    <property type="match status" value="1"/>
</dbReference>
<keyword evidence="4" id="KW-1003">Cell membrane</keyword>
<dbReference type="Pfam" id="PF00005">
    <property type="entry name" value="ABC_tran"/>
    <property type="match status" value="1"/>
</dbReference>
<reference evidence="10" key="1">
    <citation type="journal article" date="2014" name="Int. J. Syst. Evol. Microbiol.">
        <title>Complete genome sequence of Corynebacterium casei LMG S-19264T (=DSM 44701T), isolated from a smear-ripened cheese.</title>
        <authorList>
            <consortium name="US DOE Joint Genome Institute (JGI-PGF)"/>
            <person name="Walter F."/>
            <person name="Albersmeier A."/>
            <person name="Kalinowski J."/>
            <person name="Ruckert C."/>
        </authorList>
    </citation>
    <scope>NUCLEOTIDE SEQUENCE</scope>
    <source>
        <strain evidence="10">CGMCC 1.15179</strain>
    </source>
</reference>
<dbReference type="InterPro" id="IPR003593">
    <property type="entry name" value="AAA+_ATPase"/>
</dbReference>
<dbReference type="GO" id="GO:0042626">
    <property type="term" value="F:ATPase-coupled transmembrane transporter activity"/>
    <property type="evidence" value="ECO:0007669"/>
    <property type="project" value="TreeGrafter"/>
</dbReference>
<reference evidence="10" key="2">
    <citation type="submission" date="2020-09" db="EMBL/GenBank/DDBJ databases">
        <authorList>
            <person name="Sun Q."/>
            <person name="Zhou Y."/>
        </authorList>
    </citation>
    <scope>NUCLEOTIDE SEQUENCE</scope>
    <source>
        <strain evidence="10">CGMCC 1.15179</strain>
    </source>
</reference>
<keyword evidence="5" id="KW-0547">Nucleotide-binding</keyword>
<dbReference type="GO" id="GO:0016887">
    <property type="term" value="F:ATP hydrolysis activity"/>
    <property type="evidence" value="ECO:0007669"/>
    <property type="project" value="InterPro"/>
</dbReference>